<sequence length="221" mass="23258">MKQTVVITGASRGIGLSLTKLYLSKGCNVFALCRQASADLSTSGATVVEGIDMADDGVIERLKSALAGVRIDLLINNAGILRNEILGQIEFDSLRQQFEVNTLGPIRAVEALGSNLVNGAKLAMITSRMGSVADNTSGGRYGYRMSKAALNIAAVSMAHDLSHQGVSVAIIHPGLVGTEMIGGHGDITPDQAAERIAQRIEGLTPETSGTFWHSNGEVLPW</sequence>
<dbReference type="SUPFAM" id="SSF51735">
    <property type="entry name" value="NAD(P)-binding Rossmann-fold domains"/>
    <property type="match status" value="1"/>
</dbReference>
<dbReference type="Gene3D" id="3.40.50.720">
    <property type="entry name" value="NAD(P)-binding Rossmann-like Domain"/>
    <property type="match status" value="1"/>
</dbReference>
<dbReference type="PRINTS" id="PR00081">
    <property type="entry name" value="GDHRDH"/>
</dbReference>
<dbReference type="InterPro" id="IPR002347">
    <property type="entry name" value="SDR_fam"/>
</dbReference>
<dbReference type="CDD" id="cd05325">
    <property type="entry name" value="carb_red_sniffer_like_SDR_c"/>
    <property type="match status" value="1"/>
</dbReference>
<dbReference type="PANTHER" id="PTHR45458:SF1">
    <property type="entry name" value="SHORT CHAIN DEHYDROGENASE"/>
    <property type="match status" value="1"/>
</dbReference>
<dbReference type="Pfam" id="PF00106">
    <property type="entry name" value="adh_short"/>
    <property type="match status" value="1"/>
</dbReference>
<dbReference type="OrthoDB" id="5786478at2"/>
<name>A0A369WT04_9GAMM</name>
<organism evidence="1 2">
    <name type="scientific">Motiliproteus coralliicola</name>
    <dbReference type="NCBI Taxonomy" id="2283196"/>
    <lineage>
        <taxon>Bacteria</taxon>
        <taxon>Pseudomonadati</taxon>
        <taxon>Pseudomonadota</taxon>
        <taxon>Gammaproteobacteria</taxon>
        <taxon>Oceanospirillales</taxon>
        <taxon>Oceanospirillaceae</taxon>
        <taxon>Motiliproteus</taxon>
    </lineage>
</organism>
<comment type="caution">
    <text evidence="1">The sequence shown here is derived from an EMBL/GenBank/DDBJ whole genome shotgun (WGS) entry which is preliminary data.</text>
</comment>
<dbReference type="GO" id="GO:0016616">
    <property type="term" value="F:oxidoreductase activity, acting on the CH-OH group of donors, NAD or NADP as acceptor"/>
    <property type="evidence" value="ECO:0007669"/>
    <property type="project" value="TreeGrafter"/>
</dbReference>
<evidence type="ECO:0000313" key="2">
    <source>
        <dbReference type="Proteomes" id="UP000253769"/>
    </source>
</evidence>
<dbReference type="InterPro" id="IPR036291">
    <property type="entry name" value="NAD(P)-bd_dom_sf"/>
</dbReference>
<reference evidence="1 2" key="1">
    <citation type="submission" date="2018-07" db="EMBL/GenBank/DDBJ databases">
        <title>Motiliproteus coralliicola sp. nov., a bacterium isolated from Coral.</title>
        <authorList>
            <person name="Wang G."/>
        </authorList>
    </citation>
    <scope>NUCLEOTIDE SEQUENCE [LARGE SCALE GENOMIC DNA]</scope>
    <source>
        <strain evidence="1 2">C34</strain>
    </source>
</reference>
<gene>
    <name evidence="1" type="ORF">DV711_06665</name>
</gene>
<dbReference type="EMBL" id="QQOH01000001">
    <property type="protein sequence ID" value="RDE25228.1"/>
    <property type="molecule type" value="Genomic_DNA"/>
</dbReference>
<dbReference type="InterPro" id="IPR052184">
    <property type="entry name" value="SDR_enzymes"/>
</dbReference>
<protein>
    <submittedName>
        <fullName evidence="1">SDR family NAD(P)-dependent oxidoreductase</fullName>
    </submittedName>
</protein>
<evidence type="ECO:0000313" key="1">
    <source>
        <dbReference type="EMBL" id="RDE25228.1"/>
    </source>
</evidence>
<dbReference type="RefSeq" id="WP_114694825.1">
    <property type="nucleotide sequence ID" value="NZ_QQOH01000001.1"/>
</dbReference>
<dbReference type="PANTHER" id="PTHR45458">
    <property type="entry name" value="SHORT-CHAIN DEHYDROGENASE/REDUCTASE SDR"/>
    <property type="match status" value="1"/>
</dbReference>
<dbReference type="AlphaFoldDB" id="A0A369WT04"/>
<keyword evidence="2" id="KW-1185">Reference proteome</keyword>
<dbReference type="Proteomes" id="UP000253769">
    <property type="component" value="Unassembled WGS sequence"/>
</dbReference>
<proteinExistence type="predicted"/>
<accession>A0A369WT04</accession>